<evidence type="ECO:0000256" key="2">
    <source>
        <dbReference type="ARBA" id="ARBA00023125"/>
    </source>
</evidence>
<dbReference type="CDD" id="cd00086">
    <property type="entry name" value="homeodomain"/>
    <property type="match status" value="1"/>
</dbReference>
<dbReference type="InterPro" id="IPR001356">
    <property type="entry name" value="HD"/>
</dbReference>
<keyword evidence="2 5" id="KW-0238">DNA-binding</keyword>
<evidence type="ECO:0000256" key="1">
    <source>
        <dbReference type="ARBA" id="ARBA00004123"/>
    </source>
</evidence>
<gene>
    <name evidence="9" type="ORF">HOLleu_29994</name>
</gene>
<feature type="compositionally biased region" description="Polar residues" evidence="7">
    <location>
        <begin position="220"/>
        <end position="233"/>
    </location>
</feature>
<protein>
    <submittedName>
        <fullName evidence="9">Paired mesoderm homeobox protein 2B</fullName>
    </submittedName>
</protein>
<dbReference type="PANTHER" id="PTHR24329">
    <property type="entry name" value="HOMEOBOX PROTEIN ARISTALESS"/>
    <property type="match status" value="1"/>
</dbReference>
<dbReference type="PROSITE" id="PS50071">
    <property type="entry name" value="HOMEOBOX_2"/>
    <property type="match status" value="1"/>
</dbReference>
<evidence type="ECO:0000256" key="7">
    <source>
        <dbReference type="SAM" id="MobiDB-lite"/>
    </source>
</evidence>
<proteinExistence type="predicted"/>
<evidence type="ECO:0000313" key="9">
    <source>
        <dbReference type="EMBL" id="KAJ8027904.1"/>
    </source>
</evidence>
<evidence type="ECO:0000256" key="5">
    <source>
        <dbReference type="PROSITE-ProRule" id="PRU00108"/>
    </source>
</evidence>
<keyword evidence="4 5" id="KW-0539">Nucleus</keyword>
<organism evidence="9 10">
    <name type="scientific">Holothuria leucospilota</name>
    <name type="common">Black long sea cucumber</name>
    <name type="synonym">Mertensiothuria leucospilota</name>
    <dbReference type="NCBI Taxonomy" id="206669"/>
    <lineage>
        <taxon>Eukaryota</taxon>
        <taxon>Metazoa</taxon>
        <taxon>Echinodermata</taxon>
        <taxon>Eleutherozoa</taxon>
        <taxon>Echinozoa</taxon>
        <taxon>Holothuroidea</taxon>
        <taxon>Aspidochirotacea</taxon>
        <taxon>Aspidochirotida</taxon>
        <taxon>Holothuriidae</taxon>
        <taxon>Holothuria</taxon>
    </lineage>
</organism>
<dbReference type="PANTHER" id="PTHR24329:SF543">
    <property type="entry name" value="FI01017P-RELATED"/>
    <property type="match status" value="1"/>
</dbReference>
<sequence>MMDYSSYLSQNAYDSCLGGMEGSISGIPTSYGEFSSAVGSHQASQPGYPYSGLRTSMGYGGSPSGMASACNLASMMDHQQVPQCSPYSSDISQLKTDYVWHRNVSATAGVPYMHRILHEGSSTTNGLHEKRKQRRIRTTFTSAQLKELEKAFQETHYPDIYKREELALKTDLTEARVQVWFQNRRAKFRKTERANALANSTTSNNNDSESKTGCNEKATSDNGVNDESTVATETNNNNTAAQNNTNTTPSNPNQTSPHAAKANTTGGSGNSSNGGSDSNTASANNNAVSKKKKSDDGAIHASVTGSASALSGMTANVSAPLTTSNSMSPSWSTINTASASQSLHHNPYSSLFHGASHLAHPHASPSPTSVMHSIKTSHMKSGSHASMFPLNY</sequence>
<dbReference type="GO" id="GO:0005634">
    <property type="term" value="C:nucleus"/>
    <property type="evidence" value="ECO:0007669"/>
    <property type="project" value="UniProtKB-SubCell"/>
</dbReference>
<evidence type="ECO:0000313" key="10">
    <source>
        <dbReference type="Proteomes" id="UP001152320"/>
    </source>
</evidence>
<dbReference type="Gene3D" id="1.10.10.60">
    <property type="entry name" value="Homeodomain-like"/>
    <property type="match status" value="1"/>
</dbReference>
<dbReference type="Pfam" id="PF00046">
    <property type="entry name" value="Homeodomain"/>
    <property type="match status" value="1"/>
</dbReference>
<dbReference type="OrthoDB" id="6159439at2759"/>
<dbReference type="EMBL" id="JAIZAY010000015">
    <property type="protein sequence ID" value="KAJ8027904.1"/>
    <property type="molecule type" value="Genomic_DNA"/>
</dbReference>
<comment type="subcellular location">
    <subcellularLocation>
        <location evidence="1 5 6">Nucleus</location>
    </subcellularLocation>
</comment>
<dbReference type="GO" id="GO:0000981">
    <property type="term" value="F:DNA-binding transcription factor activity, RNA polymerase II-specific"/>
    <property type="evidence" value="ECO:0007669"/>
    <property type="project" value="InterPro"/>
</dbReference>
<dbReference type="InterPro" id="IPR050649">
    <property type="entry name" value="Paired_Homeobox_TFs"/>
</dbReference>
<evidence type="ECO:0000256" key="3">
    <source>
        <dbReference type="ARBA" id="ARBA00023155"/>
    </source>
</evidence>
<keyword evidence="10" id="KW-1185">Reference proteome</keyword>
<dbReference type="InterPro" id="IPR017970">
    <property type="entry name" value="Homeobox_CS"/>
</dbReference>
<comment type="caution">
    <text evidence="9">The sequence shown here is derived from an EMBL/GenBank/DDBJ whole genome shotgun (WGS) entry which is preliminary data.</text>
</comment>
<evidence type="ECO:0000256" key="4">
    <source>
        <dbReference type="ARBA" id="ARBA00023242"/>
    </source>
</evidence>
<feature type="compositionally biased region" description="Low complexity" evidence="7">
    <location>
        <begin position="194"/>
        <end position="207"/>
    </location>
</feature>
<feature type="compositionally biased region" description="Low complexity" evidence="7">
    <location>
        <begin position="234"/>
        <end position="288"/>
    </location>
</feature>
<dbReference type="Proteomes" id="UP001152320">
    <property type="component" value="Chromosome 15"/>
</dbReference>
<dbReference type="SMART" id="SM00389">
    <property type="entry name" value="HOX"/>
    <property type="match status" value="1"/>
</dbReference>
<feature type="region of interest" description="Disordered" evidence="7">
    <location>
        <begin position="191"/>
        <end position="299"/>
    </location>
</feature>
<dbReference type="PROSITE" id="PS00027">
    <property type="entry name" value="HOMEOBOX_1"/>
    <property type="match status" value="1"/>
</dbReference>
<dbReference type="SUPFAM" id="SSF46689">
    <property type="entry name" value="Homeodomain-like"/>
    <property type="match status" value="1"/>
</dbReference>
<dbReference type="InterPro" id="IPR009057">
    <property type="entry name" value="Homeodomain-like_sf"/>
</dbReference>
<keyword evidence="3 5" id="KW-0371">Homeobox</keyword>
<dbReference type="FunFam" id="1.10.10.60:FF:000182">
    <property type="entry name" value="Paired like homeobox 2B"/>
    <property type="match status" value="1"/>
</dbReference>
<evidence type="ECO:0000256" key="6">
    <source>
        <dbReference type="RuleBase" id="RU000682"/>
    </source>
</evidence>
<feature type="domain" description="Homeobox" evidence="8">
    <location>
        <begin position="131"/>
        <end position="191"/>
    </location>
</feature>
<feature type="DNA-binding region" description="Homeobox" evidence="5">
    <location>
        <begin position="133"/>
        <end position="192"/>
    </location>
</feature>
<accession>A0A9Q1BK04</accession>
<dbReference type="AlphaFoldDB" id="A0A9Q1BK04"/>
<evidence type="ECO:0000259" key="8">
    <source>
        <dbReference type="PROSITE" id="PS50071"/>
    </source>
</evidence>
<dbReference type="GO" id="GO:0000977">
    <property type="term" value="F:RNA polymerase II transcription regulatory region sequence-specific DNA binding"/>
    <property type="evidence" value="ECO:0007669"/>
    <property type="project" value="TreeGrafter"/>
</dbReference>
<reference evidence="9" key="1">
    <citation type="submission" date="2021-10" db="EMBL/GenBank/DDBJ databases">
        <title>Tropical sea cucumber genome reveals ecological adaptation and Cuvierian tubules defense mechanism.</title>
        <authorList>
            <person name="Chen T."/>
        </authorList>
    </citation>
    <scope>NUCLEOTIDE SEQUENCE</scope>
    <source>
        <strain evidence="9">Nanhai2018</strain>
        <tissue evidence="9">Muscle</tissue>
    </source>
</reference>
<name>A0A9Q1BK04_HOLLE</name>